<dbReference type="AlphaFoldDB" id="A0A1I6IDL5"/>
<evidence type="ECO:0000313" key="2">
    <source>
        <dbReference type="Proteomes" id="UP000214760"/>
    </source>
</evidence>
<dbReference type="Proteomes" id="UP000214760">
    <property type="component" value="Unassembled WGS sequence"/>
</dbReference>
<dbReference type="EMBL" id="FOZC01000001">
    <property type="protein sequence ID" value="SFR64709.1"/>
    <property type="molecule type" value="Genomic_DNA"/>
</dbReference>
<protein>
    <submittedName>
        <fullName evidence="1">Uncharacterized protein</fullName>
    </submittedName>
</protein>
<organism evidence="1 2">
    <name type="scientific">[Clostridium] aminophilum</name>
    <dbReference type="NCBI Taxonomy" id="1526"/>
    <lineage>
        <taxon>Bacteria</taxon>
        <taxon>Bacillati</taxon>
        <taxon>Bacillota</taxon>
        <taxon>Clostridia</taxon>
        <taxon>Lachnospirales</taxon>
        <taxon>Lachnospiraceae</taxon>
    </lineage>
</organism>
<dbReference type="RefSeq" id="WP_031471225.1">
    <property type="nucleotide sequence ID" value="NZ_FOZC01000001.1"/>
</dbReference>
<reference evidence="1 2" key="1">
    <citation type="submission" date="2016-10" db="EMBL/GenBank/DDBJ databases">
        <authorList>
            <person name="de Groot N.N."/>
        </authorList>
    </citation>
    <scope>NUCLEOTIDE SEQUENCE [LARGE SCALE GENOMIC DNA]</scope>
    <source>
        <strain evidence="1 2">F</strain>
    </source>
</reference>
<name>A0A1I6IDL5_9FIRM</name>
<evidence type="ECO:0000313" key="1">
    <source>
        <dbReference type="EMBL" id="SFR64709.1"/>
    </source>
</evidence>
<accession>A0A1I6IDL5</accession>
<gene>
    <name evidence="1" type="ORF">SAMN02910262_00252</name>
</gene>
<sequence>MIEKMSFGEPFFEVHHIWKEEEFRVNGTGILVNVSENQPVCVEGEYSIAPFRALKVRDACISVPGNAILILGADTIDPDDLKTLDSIRSIWKSNWELTHDEKQRGVPFYKSPKAVMDNVRANFVLVAEPGFSSGIHREHEVPLRELHVQIAGAGAMDLLRENDPETVYATLPMISGGVHDTMWDKNGTYPWHRYRSITRSVFLVIEVR</sequence>
<proteinExistence type="predicted"/>